<keyword evidence="5" id="KW-0521">NADP</keyword>
<dbReference type="InterPro" id="IPR020946">
    <property type="entry name" value="Flavin_mOase-like"/>
</dbReference>
<evidence type="ECO:0000256" key="3">
    <source>
        <dbReference type="ARBA" id="ARBA00022630"/>
    </source>
</evidence>
<protein>
    <submittedName>
        <fullName evidence="7">Unannotated protein</fullName>
    </submittedName>
</protein>
<dbReference type="Pfam" id="PF00743">
    <property type="entry name" value="FMO-like"/>
    <property type="match status" value="1"/>
</dbReference>
<dbReference type="EMBL" id="CAEZXR010000048">
    <property type="protein sequence ID" value="CAB4694051.1"/>
    <property type="molecule type" value="Genomic_DNA"/>
</dbReference>
<dbReference type="InterPro" id="IPR036188">
    <property type="entry name" value="FAD/NAD-bd_sf"/>
</dbReference>
<dbReference type="GO" id="GO:0050661">
    <property type="term" value="F:NADP binding"/>
    <property type="evidence" value="ECO:0007669"/>
    <property type="project" value="InterPro"/>
</dbReference>
<organism evidence="7">
    <name type="scientific">freshwater metagenome</name>
    <dbReference type="NCBI Taxonomy" id="449393"/>
    <lineage>
        <taxon>unclassified sequences</taxon>
        <taxon>metagenomes</taxon>
        <taxon>ecological metagenomes</taxon>
    </lineage>
</organism>
<dbReference type="PRINTS" id="PR00370">
    <property type="entry name" value="FMOXYGENASE"/>
</dbReference>
<evidence type="ECO:0000256" key="5">
    <source>
        <dbReference type="ARBA" id="ARBA00022857"/>
    </source>
</evidence>
<evidence type="ECO:0000256" key="6">
    <source>
        <dbReference type="ARBA" id="ARBA00023002"/>
    </source>
</evidence>
<gene>
    <name evidence="7" type="ORF">UFOPK2579_00583</name>
</gene>
<comment type="cofactor">
    <cofactor evidence="1">
        <name>FAD</name>
        <dbReference type="ChEBI" id="CHEBI:57692"/>
    </cofactor>
</comment>
<evidence type="ECO:0000256" key="4">
    <source>
        <dbReference type="ARBA" id="ARBA00022827"/>
    </source>
</evidence>
<reference evidence="7" key="1">
    <citation type="submission" date="2020-05" db="EMBL/GenBank/DDBJ databases">
        <authorList>
            <person name="Chiriac C."/>
            <person name="Salcher M."/>
            <person name="Ghai R."/>
            <person name="Kavagutti S V."/>
        </authorList>
    </citation>
    <scope>NUCLEOTIDE SEQUENCE</scope>
</reference>
<keyword evidence="4" id="KW-0274">FAD</keyword>
<dbReference type="PANTHER" id="PTHR23023">
    <property type="entry name" value="DIMETHYLANILINE MONOOXYGENASE"/>
    <property type="match status" value="1"/>
</dbReference>
<sequence length="441" mass="48844">MSTPHVAIIGAGCSGLTTAKRLAEFGVSYDHFELSDDVGGNWYFKNPNGRSSVYESLHIDTSTARLQFEDFPAPADYPDFPHHTLIHDYLRAYADHFGLRERIEFGVGVERAERRADGGWQLTLSTGETRDYTDLVVANGHHWSPSLPDYPGEFDGVLLHSHSYVNPFEPVEMRGKRIVVVGMGNSAMDIASELSTPWMAEKLYVSARRGVWVLPKYRGGVAADKVMAPPDIPREVGLAAGRALIRELVGSMSGYGLPEPDHEPLSAHPSVSADFLTKAGSGDIHMRPAIERFDGSSVVFTDGTSVEADVVICATGYRMEFPFFDDAETELHPDDEHRYPLFKRMIKPGVEHLYFMGLAQSSPTIVNLAEQQSKLLARLLTGTYVLPEVAEQERIMRADEAAHLEQYYAAPRHTIQIDFARYCLDLVAEIEAGEARARSAG</sequence>
<dbReference type="SUPFAM" id="SSF51905">
    <property type="entry name" value="FAD/NAD(P)-binding domain"/>
    <property type="match status" value="3"/>
</dbReference>
<dbReference type="AlphaFoldDB" id="A0A6J6P427"/>
<evidence type="ECO:0000313" key="7">
    <source>
        <dbReference type="EMBL" id="CAB4694051.1"/>
    </source>
</evidence>
<dbReference type="GO" id="GO:0050660">
    <property type="term" value="F:flavin adenine dinucleotide binding"/>
    <property type="evidence" value="ECO:0007669"/>
    <property type="project" value="InterPro"/>
</dbReference>
<dbReference type="Gene3D" id="3.50.50.60">
    <property type="entry name" value="FAD/NAD(P)-binding domain"/>
    <property type="match status" value="1"/>
</dbReference>
<dbReference type="GO" id="GO:0004499">
    <property type="term" value="F:N,N-dimethylaniline monooxygenase activity"/>
    <property type="evidence" value="ECO:0007669"/>
    <property type="project" value="InterPro"/>
</dbReference>
<comment type="similarity">
    <text evidence="2">Belongs to the FMO family.</text>
</comment>
<name>A0A6J6P427_9ZZZZ</name>
<keyword evidence="6" id="KW-0560">Oxidoreductase</keyword>
<keyword evidence="3" id="KW-0285">Flavoprotein</keyword>
<dbReference type="FunFam" id="3.50.50.60:FF:000023">
    <property type="entry name" value="Dimethylaniline monooxygenase [N-oxide-forming]"/>
    <property type="match status" value="1"/>
</dbReference>
<dbReference type="InterPro" id="IPR050346">
    <property type="entry name" value="FMO-like"/>
</dbReference>
<dbReference type="PIRSF" id="PIRSF000332">
    <property type="entry name" value="FMO"/>
    <property type="match status" value="1"/>
</dbReference>
<dbReference type="InterPro" id="IPR000960">
    <property type="entry name" value="Flavin_mOase"/>
</dbReference>
<accession>A0A6J6P427</accession>
<evidence type="ECO:0000256" key="1">
    <source>
        <dbReference type="ARBA" id="ARBA00001974"/>
    </source>
</evidence>
<evidence type="ECO:0000256" key="2">
    <source>
        <dbReference type="ARBA" id="ARBA00009183"/>
    </source>
</evidence>
<proteinExistence type="inferred from homology"/>